<dbReference type="RefSeq" id="WP_073192256.1">
    <property type="nucleotide sequence ID" value="NZ_FQTW01000002.1"/>
</dbReference>
<dbReference type="Gene3D" id="2.40.50.100">
    <property type="match status" value="1"/>
</dbReference>
<sequence length="368" mass="41284">MRKIILIVLGIIIIAGSVFGAIYIVKSNTKTVGPNKTIAKPIAVKTVKNTTIPVVVKTNGQVTALNKFELFSEVQGIFEQSDKLFRPGQAFKKDETLVKINNEEFVANLKSTKSEFYNLLISILPDIRLDYPEHFEEWDAYVKDFSVHEPLQPLPEIESSNLRYFINGRGVITSFYNIKNLEVRLAKFHLKAPFDGILTEASITPGTLVRPGQRLGEFIKPGEFELEVALQKALVDYVEIGDTVNLFGIDKKFQTKGKITRINTQVDSNSQSVQTFIMVNDSRVKEGMYLEAEIYGQLVKNAYKISRSLVRNNAEVFIVKDSVLALKQVKPVYYDENTAIIKGLANGDTIMTSNLSSAYSGMLIKLKK</sequence>
<dbReference type="Gene3D" id="1.10.287.470">
    <property type="entry name" value="Helix hairpin bin"/>
    <property type="match status" value="1"/>
</dbReference>
<organism evidence="1 2">
    <name type="scientific">Psychroflexus salarius</name>
    <dbReference type="NCBI Taxonomy" id="1155689"/>
    <lineage>
        <taxon>Bacteria</taxon>
        <taxon>Pseudomonadati</taxon>
        <taxon>Bacteroidota</taxon>
        <taxon>Flavobacteriia</taxon>
        <taxon>Flavobacteriales</taxon>
        <taxon>Flavobacteriaceae</taxon>
        <taxon>Psychroflexus</taxon>
    </lineage>
</organism>
<evidence type="ECO:0000313" key="2">
    <source>
        <dbReference type="Proteomes" id="UP000184462"/>
    </source>
</evidence>
<dbReference type="Gene3D" id="2.40.30.170">
    <property type="match status" value="1"/>
</dbReference>
<keyword evidence="2" id="KW-1185">Reference proteome</keyword>
<dbReference type="Gene3D" id="2.40.420.20">
    <property type="match status" value="1"/>
</dbReference>
<dbReference type="AlphaFoldDB" id="A0A1M4U6Y4"/>
<accession>A0A1M4U6Y4</accession>
<gene>
    <name evidence="1" type="ORF">SAMN05444278_102208</name>
</gene>
<proteinExistence type="predicted"/>
<dbReference type="OrthoDB" id="1114717at2"/>
<reference evidence="1 2" key="1">
    <citation type="submission" date="2016-11" db="EMBL/GenBank/DDBJ databases">
        <authorList>
            <person name="Jaros S."/>
            <person name="Januszkiewicz K."/>
            <person name="Wedrychowicz H."/>
        </authorList>
    </citation>
    <scope>NUCLEOTIDE SEQUENCE [LARGE SCALE GENOMIC DNA]</scope>
    <source>
        <strain evidence="1 2">DSM 25661</strain>
    </source>
</reference>
<evidence type="ECO:0000313" key="1">
    <source>
        <dbReference type="EMBL" id="SHE52394.1"/>
    </source>
</evidence>
<dbReference type="EMBL" id="FQTW01000002">
    <property type="protein sequence ID" value="SHE52394.1"/>
    <property type="molecule type" value="Genomic_DNA"/>
</dbReference>
<protein>
    <submittedName>
        <fullName evidence="1">Multidrug efflux pump subunit AcrA (Membrane-fusion protein)</fullName>
    </submittedName>
</protein>
<dbReference type="PANTHER" id="PTHR30469">
    <property type="entry name" value="MULTIDRUG RESISTANCE PROTEIN MDTA"/>
    <property type="match status" value="1"/>
</dbReference>
<dbReference type="GO" id="GO:1990281">
    <property type="term" value="C:efflux pump complex"/>
    <property type="evidence" value="ECO:0007669"/>
    <property type="project" value="TreeGrafter"/>
</dbReference>
<dbReference type="STRING" id="1155689.SAMN05444278_102208"/>
<dbReference type="GO" id="GO:0015562">
    <property type="term" value="F:efflux transmembrane transporter activity"/>
    <property type="evidence" value="ECO:0007669"/>
    <property type="project" value="TreeGrafter"/>
</dbReference>
<dbReference type="Proteomes" id="UP000184462">
    <property type="component" value="Unassembled WGS sequence"/>
</dbReference>
<name>A0A1M4U6Y4_9FLAO</name>